<feature type="compositionally biased region" description="Pro residues" evidence="3">
    <location>
        <begin position="707"/>
        <end position="720"/>
    </location>
</feature>
<feature type="compositionally biased region" description="Low complexity" evidence="3">
    <location>
        <begin position="952"/>
        <end position="965"/>
    </location>
</feature>
<dbReference type="RefSeq" id="WP_345605064.1">
    <property type="nucleotide sequence ID" value="NZ_BAABJO010000007.1"/>
</dbReference>
<dbReference type="InterPro" id="IPR051677">
    <property type="entry name" value="AfsR-DnrI-RedD_regulator"/>
</dbReference>
<dbReference type="EMBL" id="BAABJO010000007">
    <property type="protein sequence ID" value="GAA5119060.1"/>
    <property type="molecule type" value="Genomic_DNA"/>
</dbReference>
<feature type="region of interest" description="Disordered" evidence="3">
    <location>
        <begin position="554"/>
        <end position="623"/>
    </location>
</feature>
<gene>
    <name evidence="6" type="ORF">GCM10023320_24230</name>
</gene>
<sequence>MTGSAGLCAAAANPSDRLRDRDGWVAGGGFDLTLAEVQGAADEFDRLVEAERHRDRTEHARARDACSTEIPPLPLGMTTVQRWLADAERDWCTQHRQVLTNLAGAGCALRDTAAHYWHTDMQLAADLAALAEDHASARPANGTGTGTGIRDSVIDAPAGAALGDPSPHRFDGPAWAPRVLAERIVGDAGPTSLSEAVALWQARKSDAAQLAALLTATAVAVPSWRGDAAQAYQHWLASLIDSCHCLRDHAEHVHRQLAQPGTSSDMSGSNATSPAPAPPAVPATSSQPTTLPAAQPAGQPAPAMHTPDTLHGDPQASASSSTPFLPEDMPQHRGPLATSMSQHEPACPPDMTSQPPDDEPATSQPCHVPPRPDPCATDDQHDTDKDRHDQDRHDTDRNDTGSNGTGSNGTSKNEAGEDSARMGRDSNGSHGDGSPGTAPDPPDTDPGTTRPGPTTQPPSLDREDPAPAPPIPKPTPSLPTPTLPTPTPTPTPTPAPALPAPLPSPGEPPATGPSGPPAAPVGPVPPTSSRSDSTALLVGVGATAAAAATAAVLLARRDRDRTPRSPDVADTAPIPRIEQAPDALSHRPYGPGRPPFAIEAAAPRGDHRPEPFPGAAGDAGSPNAETASAAFAVGGARPWLPIGVLDHQPVLIDLAATRGLGLTGPGAPAVARALLSALLDLEPDTAVVIAANTAHELFGPPGDNSITPPPRTNAPPGDIPPRPDENGHDEDEHGGNERWPARVRVTPDPFTALEVVEAELIRRRVTSGPPDGWPLWLLLAPAPTTTPAQHRLAATLTAGQPLGIGAILTGWWPTGWNCHLDDHHRITQHTDPDHDTPTAPVHLVGAQLNASTPAQLREALAPTAHTPTHAENLWPERGEPPPPDPNESAATSDTGSDPRNDGDGAARPGNPTGGGDGAQHDKPQPDGPPRAKPPVEHHTPQPAHPAPRPSRPRGAASATAATAGPTHPPLRLSILGPTVLRYTPPGTGPRSPTARDAPGGPGAVIDRLGPRATELLVYLAVHPSGVHRDHLVAALWPDADRSRPTNALNATLARLRKTLRATGNPNLAHVITHIGDRYLLDSNLIDVDYWTFLIAAADITHPDPTHRTQACDTAIRTYQGHLAADLTSEWLITLREATRRRYFDALTTLARLTIHDDPERTLALLETARNLDPLKEGIYRDIMRIQAQLNRPDAAENTLTLLRAQLADIDTEPDPETLQLAATIRHQANRPSAPDTTTPTT</sequence>
<dbReference type="Pfam" id="PF03704">
    <property type="entry name" value="BTAD"/>
    <property type="match status" value="1"/>
</dbReference>
<reference evidence="7" key="1">
    <citation type="journal article" date="2019" name="Int. J. Syst. Evol. Microbiol.">
        <title>The Global Catalogue of Microorganisms (GCM) 10K type strain sequencing project: providing services to taxonomists for standard genome sequencing and annotation.</title>
        <authorList>
            <consortium name="The Broad Institute Genomics Platform"/>
            <consortium name="The Broad Institute Genome Sequencing Center for Infectious Disease"/>
            <person name="Wu L."/>
            <person name="Ma J."/>
        </authorList>
    </citation>
    <scope>NUCLEOTIDE SEQUENCE [LARGE SCALE GENOMIC DNA]</scope>
    <source>
        <strain evidence="7">JCM 18302</strain>
    </source>
</reference>
<evidence type="ECO:0000259" key="4">
    <source>
        <dbReference type="SMART" id="SM00862"/>
    </source>
</evidence>
<dbReference type="Proteomes" id="UP001500804">
    <property type="component" value="Unassembled WGS sequence"/>
</dbReference>
<dbReference type="SMART" id="SM00862">
    <property type="entry name" value="Trans_reg_C"/>
    <property type="match status" value="1"/>
</dbReference>
<feature type="compositionally biased region" description="Basic and acidic residues" evidence="3">
    <location>
        <begin position="555"/>
        <end position="564"/>
    </location>
</feature>
<dbReference type="SUPFAM" id="SSF48452">
    <property type="entry name" value="TPR-like"/>
    <property type="match status" value="1"/>
</dbReference>
<evidence type="ECO:0000259" key="5">
    <source>
        <dbReference type="SMART" id="SM01043"/>
    </source>
</evidence>
<dbReference type="Gene3D" id="1.25.40.10">
    <property type="entry name" value="Tetratricopeptide repeat domain"/>
    <property type="match status" value="1"/>
</dbReference>
<evidence type="ECO:0000256" key="2">
    <source>
        <dbReference type="ARBA" id="ARBA00023125"/>
    </source>
</evidence>
<evidence type="ECO:0000256" key="3">
    <source>
        <dbReference type="SAM" id="MobiDB-lite"/>
    </source>
</evidence>
<keyword evidence="2" id="KW-0238">DNA-binding</keyword>
<dbReference type="InterPro" id="IPR005158">
    <property type="entry name" value="BTAD"/>
</dbReference>
<name>A0ABP9NH01_9PSEU</name>
<accession>A0ABP9NH01</accession>
<organism evidence="6 7">
    <name type="scientific">Pseudonocardia adelaidensis</name>
    <dbReference type="NCBI Taxonomy" id="648754"/>
    <lineage>
        <taxon>Bacteria</taxon>
        <taxon>Bacillati</taxon>
        <taxon>Actinomycetota</taxon>
        <taxon>Actinomycetes</taxon>
        <taxon>Pseudonocardiales</taxon>
        <taxon>Pseudonocardiaceae</taxon>
        <taxon>Pseudonocardia</taxon>
    </lineage>
</organism>
<feature type="domain" description="Bacterial transcriptional activator" evidence="5">
    <location>
        <begin position="1087"/>
        <end position="1225"/>
    </location>
</feature>
<dbReference type="PANTHER" id="PTHR35807">
    <property type="entry name" value="TRANSCRIPTIONAL REGULATOR REDD-RELATED"/>
    <property type="match status" value="1"/>
</dbReference>
<feature type="compositionally biased region" description="Basic and acidic residues" evidence="3">
    <location>
        <begin position="721"/>
        <end position="740"/>
    </location>
</feature>
<feature type="compositionally biased region" description="Polar residues" evidence="3">
    <location>
        <begin position="351"/>
        <end position="365"/>
    </location>
</feature>
<evidence type="ECO:0000313" key="6">
    <source>
        <dbReference type="EMBL" id="GAA5119060.1"/>
    </source>
</evidence>
<evidence type="ECO:0000256" key="1">
    <source>
        <dbReference type="ARBA" id="ARBA00005820"/>
    </source>
</evidence>
<feature type="region of interest" description="Disordered" evidence="3">
    <location>
        <begin position="258"/>
        <end position="532"/>
    </location>
</feature>
<proteinExistence type="inferred from homology"/>
<dbReference type="InterPro" id="IPR036388">
    <property type="entry name" value="WH-like_DNA-bd_sf"/>
</dbReference>
<protein>
    <recommendedName>
        <fullName evidence="8">DNA-binding SARP family transcriptional activator</fullName>
    </recommendedName>
</protein>
<feature type="compositionally biased region" description="Pro residues" evidence="3">
    <location>
        <begin position="466"/>
        <end position="526"/>
    </location>
</feature>
<feature type="compositionally biased region" description="Low complexity" evidence="3">
    <location>
        <begin position="282"/>
        <end position="303"/>
    </location>
</feature>
<dbReference type="InterPro" id="IPR011990">
    <property type="entry name" value="TPR-like_helical_dom_sf"/>
</dbReference>
<feature type="region of interest" description="Disordered" evidence="3">
    <location>
        <begin position="696"/>
        <end position="743"/>
    </location>
</feature>
<comment type="similarity">
    <text evidence="1">Belongs to the AfsR/DnrI/RedD regulatory family.</text>
</comment>
<dbReference type="Gene3D" id="1.10.10.10">
    <property type="entry name" value="Winged helix-like DNA-binding domain superfamily/Winged helix DNA-binding domain"/>
    <property type="match status" value="1"/>
</dbReference>
<feature type="compositionally biased region" description="Basic and acidic residues" evidence="3">
    <location>
        <begin position="378"/>
        <end position="399"/>
    </location>
</feature>
<feature type="domain" description="OmpR/PhoB-type" evidence="4">
    <location>
        <begin position="1002"/>
        <end position="1080"/>
    </location>
</feature>
<keyword evidence="7" id="KW-1185">Reference proteome</keyword>
<feature type="region of interest" description="Disordered" evidence="3">
    <location>
        <begin position="869"/>
        <end position="1006"/>
    </location>
</feature>
<dbReference type="SUPFAM" id="SSF46894">
    <property type="entry name" value="C-terminal effector domain of the bipartite response regulators"/>
    <property type="match status" value="1"/>
</dbReference>
<dbReference type="InterPro" id="IPR001867">
    <property type="entry name" value="OmpR/PhoB-type_DNA-bd"/>
</dbReference>
<evidence type="ECO:0000313" key="7">
    <source>
        <dbReference type="Proteomes" id="UP001500804"/>
    </source>
</evidence>
<dbReference type="SMART" id="SM01043">
    <property type="entry name" value="BTAD"/>
    <property type="match status" value="1"/>
</dbReference>
<evidence type="ECO:0008006" key="8">
    <source>
        <dbReference type="Google" id="ProtNLM"/>
    </source>
</evidence>
<dbReference type="InterPro" id="IPR016032">
    <property type="entry name" value="Sig_transdc_resp-reg_C-effctor"/>
</dbReference>
<feature type="compositionally biased region" description="Basic and acidic residues" evidence="3">
    <location>
        <begin position="414"/>
        <end position="424"/>
    </location>
</feature>
<comment type="caution">
    <text evidence="6">The sequence shown here is derived from an EMBL/GenBank/DDBJ whole genome shotgun (WGS) entry which is preliminary data.</text>
</comment>